<keyword evidence="1" id="KW-0472">Membrane</keyword>
<keyword evidence="1" id="KW-0812">Transmembrane</keyword>
<dbReference type="RefSeq" id="WP_224530598.1">
    <property type="nucleotide sequence ID" value="NZ_JAIUJR010000009.1"/>
</dbReference>
<reference evidence="3" key="1">
    <citation type="submission" date="2023-07" db="EMBL/GenBank/DDBJ databases">
        <authorList>
            <person name="Yue Y."/>
        </authorList>
    </citation>
    <scope>NUCLEOTIDE SEQUENCE [LARGE SCALE GENOMIC DNA]</scope>
    <source>
        <strain evidence="3">D23</strain>
    </source>
</reference>
<dbReference type="Proteomes" id="UP001198901">
    <property type="component" value="Unassembled WGS sequence"/>
</dbReference>
<gene>
    <name evidence="2" type="ORF">LBU54_13045</name>
</gene>
<feature type="transmembrane region" description="Helical" evidence="1">
    <location>
        <begin position="31"/>
        <end position="50"/>
    </location>
</feature>
<evidence type="ECO:0000313" key="3">
    <source>
        <dbReference type="Proteomes" id="UP001198901"/>
    </source>
</evidence>
<keyword evidence="1" id="KW-1133">Transmembrane helix</keyword>
<accession>A0ABS7XU12</accession>
<feature type="transmembrane region" description="Helical" evidence="1">
    <location>
        <begin position="6"/>
        <end position="24"/>
    </location>
</feature>
<proteinExistence type="predicted"/>
<organism evidence="2 3">
    <name type="scientific">Winogradskyella alexanderae</name>
    <dbReference type="NCBI Taxonomy" id="2877123"/>
    <lineage>
        <taxon>Bacteria</taxon>
        <taxon>Pseudomonadati</taxon>
        <taxon>Bacteroidota</taxon>
        <taxon>Flavobacteriia</taxon>
        <taxon>Flavobacteriales</taxon>
        <taxon>Flavobacteriaceae</taxon>
        <taxon>Winogradskyella</taxon>
    </lineage>
</organism>
<evidence type="ECO:0000256" key="1">
    <source>
        <dbReference type="SAM" id="Phobius"/>
    </source>
</evidence>
<evidence type="ECO:0000313" key="2">
    <source>
        <dbReference type="EMBL" id="MCA0133516.1"/>
    </source>
</evidence>
<sequence>MNRKNLFILGLILVAIGIVAMILLKGNDNRFLISGAIIGAGGGFLAVISAPKNNKTN</sequence>
<name>A0ABS7XU12_9FLAO</name>
<comment type="caution">
    <text evidence="2">The sequence shown here is derived from an EMBL/GenBank/DDBJ whole genome shotgun (WGS) entry which is preliminary data.</text>
</comment>
<protein>
    <submittedName>
        <fullName evidence="2">Uncharacterized protein</fullName>
    </submittedName>
</protein>
<dbReference type="EMBL" id="JAIUJR010000009">
    <property type="protein sequence ID" value="MCA0133516.1"/>
    <property type="molecule type" value="Genomic_DNA"/>
</dbReference>
<keyword evidence="3" id="KW-1185">Reference proteome</keyword>